<evidence type="ECO:0000256" key="2">
    <source>
        <dbReference type="ARBA" id="ARBA00023187"/>
    </source>
</evidence>
<dbReference type="PANTHER" id="PTHR47447">
    <property type="entry name" value="OS03G0856100 PROTEIN"/>
    <property type="match status" value="1"/>
</dbReference>
<dbReference type="Gene3D" id="1.25.40.10">
    <property type="entry name" value="Tetratricopeptide repeat domain"/>
    <property type="match status" value="1"/>
</dbReference>
<dbReference type="EMBL" id="CP138900">
    <property type="protein sequence ID" value="WPK27742.1"/>
    <property type="molecule type" value="Genomic_DNA"/>
</dbReference>
<gene>
    <name evidence="3" type="ORF">PUMCH_005140</name>
</gene>
<dbReference type="RefSeq" id="XP_062880118.1">
    <property type="nucleotide sequence ID" value="XM_063024048.1"/>
</dbReference>
<evidence type="ECO:0000313" key="3">
    <source>
        <dbReference type="EMBL" id="WPK27742.1"/>
    </source>
</evidence>
<accession>A0AAX4HH83</accession>
<protein>
    <recommendedName>
        <fullName evidence="5">Mitochondrial group I intron splicing factor CCM1</fullName>
    </recommendedName>
</protein>
<dbReference type="AlphaFoldDB" id="A0AAX4HH83"/>
<sequence>MSRPIPCKNFLTRSASSRLGPRLRPLLPLNPPISAPKVQKERIRPYSSVELESRITSVPETLRLKLPAPTLMASELRSRIPQKATSLALKDLPLSIFDIFLDAIYMCSGPNADKAYEVMLESWQTAFADGGADRATKQRFMEYKDTVIHIMINRADYDAYKRILVPTLKVGRPVSGVELVMKTFKFQRDKTLNAVIISNRAIDFFNSPRTPTYEKHKMLAIWLRKTLLYSGDTTDLGDTLSKFLDFAQAIGPINFRTTDPHLHLYYKAFRLLAAPKKKNMYYTPLMKMKKIFQIHTTFNEFNEFLTCLMEANVSEDSKATTIAWRMKSDLSLQNNLDTRTSKDLTLLMQAYLNLREYPKILSVHLQFPNLHDDSQIEILLKMYAQTKDWKALQEHFEGMYGMGDLPRLVHYTIVMEALVSMGARQEIEQLMTQLHLRNLKPNVFMYGSLIRSALNENDSEAVTKYFEEFSKQVKSQKIPNVQVAKLQPLRLEAIAKTADRQTMISAVLATLDESLDPSSSLHKEEVILTALKYSASLYSLELFEKSYQAACKLDLFTDNVYFASITFLTKMGLYERAETMALEAHQNSDVPYQNSRIFSAQLKNLRVWAAETPDNIFKHRLYAEIGVIMRQVNAGQASRNDIEELMTECAKYELSTSEPAAAERYLVSIQRPKDLVERHYLPLFRYYDNSLNHDSSKKILELYGALVKKNTTISAQLYFYVIKALVKLEGNEATSDNAIGLLKPVMNMYGLTKKGAENKLITSMELTKQAASIVQILKHCLTSFGANDKTTSQFVNKALENLQSKLGKDINIEYRRELYHRLAEICFANGYPATAVGILDAAMFEYHEIWRLMPLTQKRPKLLLIRYSEAIELKVKLLRALRMPTSDYEAILEDLNKMHVPIPRPVMDLLFERVIGSSMSAEAFQIVMGAVENFLVQGSMADIRLSRLISNVYRRYICYMLERNSALDLNQRFKAFNHLYGVDAETVKSLLAPVSDQRQALIQELLKLPKSVTVPFETLVSHPSHLFVPFRASWQINSLNPLHATKLVQLLEHFCEDNKPLSYSLYEQYPETFEYLLLFRDEKYRLTAFQEEVYKLSGGYERGLREHRQEVIDLMDAHCR</sequence>
<keyword evidence="1" id="KW-0677">Repeat</keyword>
<dbReference type="GO" id="GO:0008380">
    <property type="term" value="P:RNA splicing"/>
    <property type="evidence" value="ECO:0007669"/>
    <property type="project" value="UniProtKB-KW"/>
</dbReference>
<keyword evidence="2" id="KW-0507">mRNA processing</keyword>
<organism evidence="3 4">
    <name type="scientific">Australozyma saopauloensis</name>
    <dbReference type="NCBI Taxonomy" id="291208"/>
    <lineage>
        <taxon>Eukaryota</taxon>
        <taxon>Fungi</taxon>
        <taxon>Dikarya</taxon>
        <taxon>Ascomycota</taxon>
        <taxon>Saccharomycotina</taxon>
        <taxon>Pichiomycetes</taxon>
        <taxon>Metschnikowiaceae</taxon>
        <taxon>Australozyma</taxon>
    </lineage>
</organism>
<evidence type="ECO:0000256" key="1">
    <source>
        <dbReference type="ARBA" id="ARBA00022737"/>
    </source>
</evidence>
<dbReference type="GeneID" id="88176198"/>
<name>A0AAX4HH83_9ASCO</name>
<keyword evidence="4" id="KW-1185">Reference proteome</keyword>
<reference evidence="3 4" key="1">
    <citation type="submission" date="2023-10" db="EMBL/GenBank/DDBJ databases">
        <title>Draft Genome Sequence of Candida saopaulonensis from a very Premature Infant with Sepsis.</title>
        <authorList>
            <person name="Ning Y."/>
            <person name="Dai R."/>
            <person name="Xiao M."/>
            <person name="Xu Y."/>
            <person name="Yan Q."/>
            <person name="Zhang L."/>
        </authorList>
    </citation>
    <scope>NUCLEOTIDE SEQUENCE [LARGE SCALE GENOMIC DNA]</scope>
    <source>
        <strain evidence="3 4">19XY460</strain>
    </source>
</reference>
<proteinExistence type="predicted"/>
<dbReference type="InterPro" id="IPR011990">
    <property type="entry name" value="TPR-like_helical_dom_sf"/>
</dbReference>
<evidence type="ECO:0008006" key="5">
    <source>
        <dbReference type="Google" id="ProtNLM"/>
    </source>
</evidence>
<keyword evidence="2" id="KW-0508">mRNA splicing</keyword>
<dbReference type="PANTHER" id="PTHR47447:SF21">
    <property type="entry name" value="PENTACOTRIPEPTIDE-REPEAT REGION OF PRORP DOMAIN-CONTAINING PROTEIN"/>
    <property type="match status" value="1"/>
</dbReference>
<dbReference type="Proteomes" id="UP001338582">
    <property type="component" value="Chromosome 7"/>
</dbReference>
<dbReference type="KEGG" id="asau:88176198"/>
<evidence type="ECO:0000313" key="4">
    <source>
        <dbReference type="Proteomes" id="UP001338582"/>
    </source>
</evidence>